<sequence length="560" mass="58935">MNKRMMAALLVVGLGATACSGDTEPPVGPGGDQGGTTTEGPADTSRARDFYDNYEEDREADGAGAMPNAAPTGAGGAMDAGAPDVSEPLPVPPGPPGPFDDNRFEDVGDAPWVETAEAPESTFALDVDTGSFSVAQGFLDQGTRPDPDSIRVEEWVNAFGYGDAPPDDGAIGLTVESGAAPRAEDGTALVRVGVSTQEISDEERPPANITFVIDTSGSMDLQDRLGLVKASLALLVESLRPDDTISIVTYGDSAEPVLEPTSVSDAGRILNAIEDLQPGGSTNMESGLRMGYSQAREGLREDGINVVVLASDGVANVGLTDADGLTQEITQAGEDGIHLVTVGYGMGNYNDTLMEQLANRGDGFYSYIDTFEEAERLFVEELTPTLTVVAADSKAQVVFDEEQVARYRLIGYQNRGLETEDFLDDTVDAGELGAGHQVSALYEVVPATEVDPGSSLGTVSLRWRAPDSGVNEQLDADILWPEAGESTDSLLLAGLVADTAELLKGNSVATERGLTLEDLAEQARTLADRDVQGADEILKFIQRAQELPPAPEGGEDDWQD</sequence>
<proteinExistence type="predicted"/>
<dbReference type="InterPro" id="IPR021908">
    <property type="entry name" value="YfbK_C"/>
</dbReference>
<feature type="chain" id="PRO_5038952016" evidence="2">
    <location>
        <begin position="21"/>
        <end position="560"/>
    </location>
</feature>
<dbReference type="EMBL" id="VFOP01000001">
    <property type="protein sequence ID" value="TQL49681.1"/>
    <property type="molecule type" value="Genomic_DNA"/>
</dbReference>
<feature type="domain" description="VWFA" evidence="3">
    <location>
        <begin position="208"/>
        <end position="386"/>
    </location>
</feature>
<dbReference type="Gene3D" id="3.40.50.410">
    <property type="entry name" value="von Willebrand factor, type A domain"/>
    <property type="match status" value="1"/>
</dbReference>
<dbReference type="Pfam" id="PF00092">
    <property type="entry name" value="VWA"/>
    <property type="match status" value="1"/>
</dbReference>
<feature type="region of interest" description="Disordered" evidence="1">
    <location>
        <begin position="21"/>
        <end position="89"/>
    </location>
</feature>
<dbReference type="InterPro" id="IPR051266">
    <property type="entry name" value="CLCR"/>
</dbReference>
<evidence type="ECO:0000313" key="4">
    <source>
        <dbReference type="EMBL" id="TQL49681.1"/>
    </source>
</evidence>
<dbReference type="InterPro" id="IPR002035">
    <property type="entry name" value="VWF_A"/>
</dbReference>
<evidence type="ECO:0000256" key="2">
    <source>
        <dbReference type="SAM" id="SignalP"/>
    </source>
</evidence>
<keyword evidence="2" id="KW-0732">Signal</keyword>
<evidence type="ECO:0000313" key="5">
    <source>
        <dbReference type="Proteomes" id="UP000319516"/>
    </source>
</evidence>
<dbReference type="Pfam" id="PF12450">
    <property type="entry name" value="vWF_A"/>
    <property type="match status" value="1"/>
</dbReference>
<accession>A0A542YNP6</accession>
<dbReference type="PANTHER" id="PTHR10579:SF43">
    <property type="entry name" value="ZINC FINGER (C3HC4-TYPE RING FINGER) FAMILY PROTEIN"/>
    <property type="match status" value="1"/>
</dbReference>
<dbReference type="Pfam" id="PF12034">
    <property type="entry name" value="YfbK_C"/>
    <property type="match status" value="1"/>
</dbReference>
<comment type="caution">
    <text evidence="4">The sequence shown here is derived from an EMBL/GenBank/DDBJ whole genome shotgun (WGS) entry which is preliminary data.</text>
</comment>
<dbReference type="PANTHER" id="PTHR10579">
    <property type="entry name" value="CALCIUM-ACTIVATED CHLORIDE CHANNEL REGULATOR"/>
    <property type="match status" value="1"/>
</dbReference>
<dbReference type="InterPro" id="IPR036465">
    <property type="entry name" value="vWFA_dom_sf"/>
</dbReference>
<dbReference type="OrthoDB" id="9805121at2"/>
<name>A0A542YNP6_9MICO</name>
<evidence type="ECO:0000259" key="3">
    <source>
        <dbReference type="PROSITE" id="PS50234"/>
    </source>
</evidence>
<dbReference type="SMART" id="SM00327">
    <property type="entry name" value="VWA"/>
    <property type="match status" value="1"/>
</dbReference>
<reference evidence="4 5" key="1">
    <citation type="submission" date="2019-06" db="EMBL/GenBank/DDBJ databases">
        <title>Sequencing the genomes of 1000 actinobacteria strains.</title>
        <authorList>
            <person name="Klenk H.-P."/>
        </authorList>
    </citation>
    <scope>NUCLEOTIDE SEQUENCE [LARGE SCALE GENOMIC DNA]</scope>
    <source>
        <strain evidence="4 5">DSM 12335</strain>
    </source>
</reference>
<keyword evidence="5" id="KW-1185">Reference proteome</keyword>
<dbReference type="Proteomes" id="UP000319516">
    <property type="component" value="Unassembled WGS sequence"/>
</dbReference>
<dbReference type="PROSITE" id="PS50234">
    <property type="entry name" value="VWFA"/>
    <property type="match status" value="1"/>
</dbReference>
<organism evidence="4 5">
    <name type="scientific">Ornithinicoccus hortensis</name>
    <dbReference type="NCBI Taxonomy" id="82346"/>
    <lineage>
        <taxon>Bacteria</taxon>
        <taxon>Bacillati</taxon>
        <taxon>Actinomycetota</taxon>
        <taxon>Actinomycetes</taxon>
        <taxon>Micrococcales</taxon>
        <taxon>Intrasporangiaceae</taxon>
        <taxon>Ornithinicoccus</taxon>
    </lineage>
</organism>
<dbReference type="AlphaFoldDB" id="A0A542YNP6"/>
<dbReference type="PROSITE" id="PS51257">
    <property type="entry name" value="PROKAR_LIPOPROTEIN"/>
    <property type="match status" value="1"/>
</dbReference>
<protein>
    <submittedName>
        <fullName evidence="4">Ca-activated chloride channel family protein</fullName>
    </submittedName>
</protein>
<dbReference type="SUPFAM" id="SSF53300">
    <property type="entry name" value="vWA-like"/>
    <property type="match status" value="1"/>
</dbReference>
<gene>
    <name evidence="4" type="ORF">FB467_0768</name>
</gene>
<feature type="signal peptide" evidence="2">
    <location>
        <begin position="1"/>
        <end position="20"/>
    </location>
</feature>
<dbReference type="InterPro" id="IPR022156">
    <property type="entry name" value="Uncharacterised_YfbK_N"/>
</dbReference>
<evidence type="ECO:0000256" key="1">
    <source>
        <dbReference type="SAM" id="MobiDB-lite"/>
    </source>
</evidence>